<comment type="caution">
    <text evidence="1">The sequence shown here is derived from an EMBL/GenBank/DDBJ whole genome shotgun (WGS) entry which is preliminary data.</text>
</comment>
<feature type="non-terminal residue" evidence="1">
    <location>
        <position position="518"/>
    </location>
</feature>
<dbReference type="EMBL" id="CAJVPT010039271">
    <property type="protein sequence ID" value="CAG8722383.1"/>
    <property type="molecule type" value="Genomic_DNA"/>
</dbReference>
<feature type="non-terminal residue" evidence="1">
    <location>
        <position position="1"/>
    </location>
</feature>
<keyword evidence="2" id="KW-1185">Reference proteome</keyword>
<proteinExistence type="predicted"/>
<sequence length="518" mass="58596">KEEVYAFCSSIVQSSGMGKSRLVAKMGEEHVVIPCCLRKAKTGYPPPDHQARDFLTKMTKKNDDYNLRVQAFLMALFLNLHQILAAQYDATSPGENAIATFVCRLFEEGGSEMDHGDERKGFYEKVVNLAEDILEKGEEKHVEAQVRAAPNATSPKRITKTLPDTITIIQDAQLLSAKDLPQITVNLLDYLSKLFGKQEKGPLLVLSWDEAHVLTRRRFGTRQQSSQWTYFNEFRRVLRDCDRSGRLFSLFLSTTGKIDQFSPNSRDDPSARIGERVLKVPYPFINLGFDQFARGQVQPNKGFKLSEAVKPEWIVKFGRPLWSTRYQYGNKRVRDCIFDFAMIKLLNTQHINKDFRPTRQDILAIMGLRLGLKLDAQNRPDADVAKQLVERHMRVVMQVTADSNTIKTLAPSEPVLAEASIRAMRVLGDKFRPAEALHQVLGDSLHAKGERGEFIAALLLLLARDEVAKETKSAKIRVTDFLVKLLGEGVLEFLPNASRNSTNLKAAFKDAYVHFTHT</sequence>
<reference evidence="1" key="1">
    <citation type="submission" date="2021-06" db="EMBL/GenBank/DDBJ databases">
        <authorList>
            <person name="Kallberg Y."/>
            <person name="Tangrot J."/>
            <person name="Rosling A."/>
        </authorList>
    </citation>
    <scope>NUCLEOTIDE SEQUENCE</scope>
    <source>
        <strain evidence="1">CL356</strain>
    </source>
</reference>
<dbReference type="Proteomes" id="UP000789525">
    <property type="component" value="Unassembled WGS sequence"/>
</dbReference>
<gene>
    <name evidence="1" type="ORF">ACOLOM_LOCUS11198</name>
</gene>
<accession>A0ACA9PVA9</accession>
<evidence type="ECO:0000313" key="1">
    <source>
        <dbReference type="EMBL" id="CAG8722383.1"/>
    </source>
</evidence>
<protein>
    <submittedName>
        <fullName evidence="1">10920_t:CDS:1</fullName>
    </submittedName>
</protein>
<name>A0ACA9PVA9_9GLOM</name>
<evidence type="ECO:0000313" key="2">
    <source>
        <dbReference type="Proteomes" id="UP000789525"/>
    </source>
</evidence>
<organism evidence="1 2">
    <name type="scientific">Acaulospora colombiana</name>
    <dbReference type="NCBI Taxonomy" id="27376"/>
    <lineage>
        <taxon>Eukaryota</taxon>
        <taxon>Fungi</taxon>
        <taxon>Fungi incertae sedis</taxon>
        <taxon>Mucoromycota</taxon>
        <taxon>Glomeromycotina</taxon>
        <taxon>Glomeromycetes</taxon>
        <taxon>Diversisporales</taxon>
        <taxon>Acaulosporaceae</taxon>
        <taxon>Acaulospora</taxon>
    </lineage>
</organism>